<evidence type="ECO:0000256" key="19">
    <source>
        <dbReference type="ARBA" id="ARBA00044998"/>
    </source>
</evidence>
<evidence type="ECO:0000256" key="17">
    <source>
        <dbReference type="ARBA" id="ARBA00029709"/>
    </source>
</evidence>
<feature type="domain" description="Helicase ATP-binding" evidence="24">
    <location>
        <begin position="10"/>
        <end position="431"/>
    </location>
</feature>
<comment type="function">
    <text evidence="21">ATP-dependent DNA helicase important for chromosome transmission and normal cell cycle progression in G(2)/M. May have a role in changing DNA topology to allow the loading of proteins involved in maintaining sister chromatid cohesion in the vicinity of the centromeres. Has a specific role in chromosome segregation during meiosis II.</text>
</comment>
<evidence type="ECO:0000256" key="4">
    <source>
        <dbReference type="ARBA" id="ARBA00016387"/>
    </source>
</evidence>
<dbReference type="Pfam" id="PF13307">
    <property type="entry name" value="Helicase_C_2"/>
    <property type="match status" value="1"/>
</dbReference>
<dbReference type="GO" id="GO:0005634">
    <property type="term" value="C:nucleus"/>
    <property type="evidence" value="ECO:0007669"/>
    <property type="project" value="UniProtKB-SubCell"/>
</dbReference>
<dbReference type="FunFam" id="3.40.50.300:FF:002774">
    <property type="entry name" value="ATP-dependent DNA helicase chl1"/>
    <property type="match status" value="1"/>
</dbReference>
<keyword evidence="7" id="KW-0547">Nucleotide-binding</keyword>
<evidence type="ECO:0000256" key="6">
    <source>
        <dbReference type="ARBA" id="ARBA00022723"/>
    </source>
</evidence>
<dbReference type="SMART" id="SM00488">
    <property type="entry name" value="DEXDc2"/>
    <property type="match status" value="1"/>
</dbReference>
<evidence type="ECO:0000256" key="18">
    <source>
        <dbReference type="ARBA" id="ARBA00044969"/>
    </source>
</evidence>
<dbReference type="GO" id="GO:0046872">
    <property type="term" value="F:metal ion binding"/>
    <property type="evidence" value="ECO:0007669"/>
    <property type="project" value="UniProtKB-KW"/>
</dbReference>
<keyword evidence="10" id="KW-0067">ATP-binding</keyword>
<evidence type="ECO:0000256" key="5">
    <source>
        <dbReference type="ARBA" id="ARBA00017386"/>
    </source>
</evidence>
<dbReference type="InterPro" id="IPR014013">
    <property type="entry name" value="Helic_SF1/SF2_ATP-bd_DinG/Rad3"/>
</dbReference>
<dbReference type="NCBIfam" id="TIGR00604">
    <property type="entry name" value="rad3"/>
    <property type="match status" value="1"/>
</dbReference>
<dbReference type="PROSITE" id="PS51193">
    <property type="entry name" value="HELICASE_ATP_BIND_2"/>
    <property type="match status" value="1"/>
</dbReference>
<dbReference type="GO" id="GO:0003677">
    <property type="term" value="F:DNA binding"/>
    <property type="evidence" value="ECO:0007669"/>
    <property type="project" value="UniProtKB-KW"/>
</dbReference>
<evidence type="ECO:0000256" key="23">
    <source>
        <dbReference type="SAM" id="MobiDB-lite"/>
    </source>
</evidence>
<feature type="region of interest" description="Disordered" evidence="23">
    <location>
        <begin position="766"/>
        <end position="787"/>
    </location>
</feature>
<keyword evidence="8" id="KW-0378">Hydrolase</keyword>
<dbReference type="GO" id="GO:0005524">
    <property type="term" value="F:ATP binding"/>
    <property type="evidence" value="ECO:0007669"/>
    <property type="project" value="UniProtKB-KW"/>
</dbReference>
<dbReference type="SMART" id="SM00491">
    <property type="entry name" value="HELICc2"/>
    <property type="match status" value="1"/>
</dbReference>
<evidence type="ECO:0000256" key="12">
    <source>
        <dbReference type="ARBA" id="ARBA00023014"/>
    </source>
</evidence>
<keyword evidence="11" id="KW-0408">Iron</keyword>
<feature type="non-terminal residue" evidence="25">
    <location>
        <position position="787"/>
    </location>
</feature>
<dbReference type="InterPro" id="IPR010614">
    <property type="entry name" value="RAD3-like_helicase_DEAD"/>
</dbReference>
<comment type="catalytic activity">
    <reaction evidence="22">
        <text>ATP + H2O = ADP + phosphate + H(+)</text>
        <dbReference type="Rhea" id="RHEA:13065"/>
        <dbReference type="ChEBI" id="CHEBI:15377"/>
        <dbReference type="ChEBI" id="CHEBI:15378"/>
        <dbReference type="ChEBI" id="CHEBI:30616"/>
        <dbReference type="ChEBI" id="CHEBI:43474"/>
        <dbReference type="ChEBI" id="CHEBI:456216"/>
        <dbReference type="EC" id="5.6.2.3"/>
    </reaction>
</comment>
<evidence type="ECO:0000256" key="14">
    <source>
        <dbReference type="ARBA" id="ARBA00023235"/>
    </source>
</evidence>
<evidence type="ECO:0000256" key="8">
    <source>
        <dbReference type="ARBA" id="ARBA00022801"/>
    </source>
</evidence>
<name>A0A5N5X7P7_9EURO</name>
<evidence type="ECO:0000256" key="7">
    <source>
        <dbReference type="ARBA" id="ARBA00022741"/>
    </source>
</evidence>
<evidence type="ECO:0000256" key="2">
    <source>
        <dbReference type="ARBA" id="ARBA00004123"/>
    </source>
</evidence>
<keyword evidence="9" id="KW-0347">Helicase</keyword>
<keyword evidence="6" id="KW-0479">Metal-binding</keyword>
<keyword evidence="12" id="KW-0411">Iron-sulfur</keyword>
<accession>A0A5N5X7P7</accession>
<evidence type="ECO:0000256" key="22">
    <source>
        <dbReference type="ARBA" id="ARBA00048954"/>
    </source>
</evidence>
<evidence type="ECO:0000256" key="3">
    <source>
        <dbReference type="ARBA" id="ARBA00008435"/>
    </source>
</evidence>
<keyword evidence="16" id="KW-0131">Cell cycle</keyword>
<dbReference type="GO" id="GO:0051536">
    <property type="term" value="F:iron-sulfur cluster binding"/>
    <property type="evidence" value="ECO:0007669"/>
    <property type="project" value="UniProtKB-KW"/>
</dbReference>
<evidence type="ECO:0000313" key="26">
    <source>
        <dbReference type="Proteomes" id="UP000326565"/>
    </source>
</evidence>
<dbReference type="EMBL" id="ML732177">
    <property type="protein sequence ID" value="KAB8076706.1"/>
    <property type="molecule type" value="Genomic_DNA"/>
</dbReference>
<dbReference type="InterPro" id="IPR013020">
    <property type="entry name" value="Rad3/Chl1-like"/>
</dbReference>
<evidence type="ECO:0000256" key="1">
    <source>
        <dbReference type="ARBA" id="ARBA00001966"/>
    </source>
</evidence>
<evidence type="ECO:0000256" key="9">
    <source>
        <dbReference type="ARBA" id="ARBA00022806"/>
    </source>
</evidence>
<dbReference type="GO" id="GO:0043139">
    <property type="term" value="F:5'-3' DNA helicase activity"/>
    <property type="evidence" value="ECO:0007669"/>
    <property type="project" value="UniProtKB-EC"/>
</dbReference>
<dbReference type="SUPFAM" id="SSF52540">
    <property type="entry name" value="P-loop containing nucleoside triphosphate hydrolases"/>
    <property type="match status" value="1"/>
</dbReference>
<keyword evidence="26" id="KW-1185">Reference proteome</keyword>
<dbReference type="Gene3D" id="3.40.50.300">
    <property type="entry name" value="P-loop containing nucleotide triphosphate hydrolases"/>
    <property type="match status" value="3"/>
</dbReference>
<dbReference type="EC" id="5.6.2.3" evidence="18"/>
<keyword evidence="14" id="KW-0413">Isomerase</keyword>
<feature type="region of interest" description="Disordered" evidence="23">
    <location>
        <begin position="118"/>
        <end position="143"/>
    </location>
</feature>
<comment type="similarity">
    <text evidence="3">Belongs to the DEAD box helicase family. DEAH subfamily. DDX11/CHL1 sub-subfamily.</text>
</comment>
<evidence type="ECO:0000256" key="11">
    <source>
        <dbReference type="ARBA" id="ARBA00023004"/>
    </source>
</evidence>
<dbReference type="InterPro" id="IPR045028">
    <property type="entry name" value="DinG/Rad3-like"/>
</dbReference>
<gene>
    <name evidence="25" type="ORF">BDV29DRAFT_169600</name>
</gene>
<evidence type="ECO:0000256" key="21">
    <source>
        <dbReference type="ARBA" id="ARBA00045702"/>
    </source>
</evidence>
<dbReference type="GO" id="GO:0006139">
    <property type="term" value="P:nucleobase-containing compound metabolic process"/>
    <property type="evidence" value="ECO:0007669"/>
    <property type="project" value="InterPro"/>
</dbReference>
<sequence length="787" mass="88365">MLSSVRMELQAEDFHHPYSPYDIQLQFMRALYTCIEKGKVAVFESPTGTGKSLSIICGSLAWLRDHKRKAFQETINNTTCDDTEPEWMLEYSKRESSRAVTEKRKEFELRLAKARQEEEKQKAALESSDGPRKRQKSVASSSALDAQNEDYFALDDYDSAGEEINSSGRRADSSGGLSTGTLELLERFHHKFSTQSKEGKDDGDEEIKIFYCSRTHSQLTQFASELRRVHVPSSIPEDFPEGLANAKGVEEGIKYLSLGARKNLCINPRVSSLKNATAINERCLDLQQPGVSAEQKCPFLPSKENEMQVSQFRDYALATVRDIEDMGKLGKDIGICPYYASRPVIKHSEVVTLPYPLLLQRSAREALDLSVKGHVVVIDEAHNLMDAITNIHSVTITLSQLQTSIFQLTTYARKFKTRLKGKNRSYIAQVIRLVSSITSHLRAILEKNQAPEGPVQPSDLMSGKGVDQINPYKLCRYLQESKLARKVDGYVEFSREQADHQADAQPSTPILFHIQSFLLPLMNLSAEGRLFYSKTQGDIHLKYMLLDPTNHFREIVEDARAVILAGGTMSPMADYINHLFSYVPSDRLDTFSYGHVIPPENLIAQVLGKGVLGTDLDFTFDTRDSERMIVDLGRTIAALCQVIPDGVVAFFPSYDYLGRVLSIWKRPLTGEKDQTVYDLIEQKKPILHESRDMPMSTEDLLQEYANIIKSGRGALLLSVVGGKLSEGINFSDKLGRGVLIIGLPFPNIRSAVWQAKIRYVEQKAYNESSGPEKSRQSIAKAAGRDFY</sequence>
<dbReference type="GO" id="GO:0016818">
    <property type="term" value="F:hydrolase activity, acting on acid anhydrides, in phosphorus-containing anhydrides"/>
    <property type="evidence" value="ECO:0007669"/>
    <property type="project" value="InterPro"/>
</dbReference>
<evidence type="ECO:0000256" key="20">
    <source>
        <dbReference type="ARBA" id="ARBA00045008"/>
    </source>
</evidence>
<keyword evidence="15" id="KW-0539">Nucleus</keyword>
<dbReference type="Pfam" id="PF06733">
    <property type="entry name" value="DEAD_2"/>
    <property type="match status" value="1"/>
</dbReference>
<evidence type="ECO:0000256" key="10">
    <source>
        <dbReference type="ARBA" id="ARBA00022840"/>
    </source>
</evidence>
<dbReference type="OrthoDB" id="267079at2759"/>
<dbReference type="PANTHER" id="PTHR11472:SF41">
    <property type="entry name" value="ATP-DEPENDENT DNA HELICASE DDX11-RELATED"/>
    <property type="match status" value="1"/>
</dbReference>
<proteinExistence type="inferred from homology"/>
<protein>
    <recommendedName>
        <fullName evidence="5">ATP-dependent DNA helicase CHL1</fullName>
        <ecNumber evidence="18">5.6.2.3</ecNumber>
    </recommendedName>
    <alternativeName>
        <fullName evidence="4">ATP-dependent DNA helicase chl1</fullName>
    </alternativeName>
    <alternativeName>
        <fullName evidence="17">Chromosome loss protein 1</fullName>
    </alternativeName>
    <alternativeName>
        <fullName evidence="19 20">DNA 5'-3' helicase CHL1</fullName>
    </alternativeName>
</protein>
<dbReference type="Proteomes" id="UP000326565">
    <property type="component" value="Unassembled WGS sequence"/>
</dbReference>
<evidence type="ECO:0000256" key="13">
    <source>
        <dbReference type="ARBA" id="ARBA00023125"/>
    </source>
</evidence>
<comment type="cofactor">
    <cofactor evidence="1">
        <name>[4Fe-4S] cluster</name>
        <dbReference type="ChEBI" id="CHEBI:49883"/>
    </cofactor>
</comment>
<keyword evidence="13" id="KW-0238">DNA-binding</keyword>
<evidence type="ECO:0000256" key="16">
    <source>
        <dbReference type="ARBA" id="ARBA00023306"/>
    </source>
</evidence>
<evidence type="ECO:0000313" key="25">
    <source>
        <dbReference type="EMBL" id="KAB8076706.1"/>
    </source>
</evidence>
<evidence type="ECO:0000259" key="24">
    <source>
        <dbReference type="PROSITE" id="PS51193"/>
    </source>
</evidence>
<dbReference type="PANTHER" id="PTHR11472">
    <property type="entry name" value="DNA REPAIR DEAD HELICASE RAD3/XP-D SUBFAMILY MEMBER"/>
    <property type="match status" value="1"/>
</dbReference>
<dbReference type="AlphaFoldDB" id="A0A5N5X7P7"/>
<dbReference type="InterPro" id="IPR006554">
    <property type="entry name" value="Helicase-like_DEXD_c2"/>
</dbReference>
<dbReference type="InterPro" id="IPR006555">
    <property type="entry name" value="ATP-dep_Helicase_C"/>
</dbReference>
<evidence type="ECO:0000256" key="15">
    <source>
        <dbReference type="ARBA" id="ARBA00023242"/>
    </source>
</evidence>
<dbReference type="GO" id="GO:0034085">
    <property type="term" value="P:establishment of sister chromatid cohesion"/>
    <property type="evidence" value="ECO:0007669"/>
    <property type="project" value="TreeGrafter"/>
</dbReference>
<organism evidence="25 26">
    <name type="scientific">Aspergillus leporis</name>
    <dbReference type="NCBI Taxonomy" id="41062"/>
    <lineage>
        <taxon>Eukaryota</taxon>
        <taxon>Fungi</taxon>
        <taxon>Dikarya</taxon>
        <taxon>Ascomycota</taxon>
        <taxon>Pezizomycotina</taxon>
        <taxon>Eurotiomycetes</taxon>
        <taxon>Eurotiomycetidae</taxon>
        <taxon>Eurotiales</taxon>
        <taxon>Aspergillaceae</taxon>
        <taxon>Aspergillus</taxon>
        <taxon>Aspergillus subgen. Circumdati</taxon>
    </lineage>
</organism>
<dbReference type="InterPro" id="IPR027417">
    <property type="entry name" value="P-loop_NTPase"/>
</dbReference>
<comment type="subcellular location">
    <subcellularLocation>
        <location evidence="2">Nucleus</location>
    </subcellularLocation>
</comment>
<reference evidence="25 26" key="1">
    <citation type="submission" date="2019-04" db="EMBL/GenBank/DDBJ databases">
        <title>Friends and foes A comparative genomics study of 23 Aspergillus species from section Flavi.</title>
        <authorList>
            <consortium name="DOE Joint Genome Institute"/>
            <person name="Kjaerbolling I."/>
            <person name="Vesth T."/>
            <person name="Frisvad J.C."/>
            <person name="Nybo J.L."/>
            <person name="Theobald S."/>
            <person name="Kildgaard S."/>
            <person name="Isbrandt T."/>
            <person name="Kuo A."/>
            <person name="Sato A."/>
            <person name="Lyhne E.K."/>
            <person name="Kogle M.E."/>
            <person name="Wiebenga A."/>
            <person name="Kun R.S."/>
            <person name="Lubbers R.J."/>
            <person name="Makela M.R."/>
            <person name="Barry K."/>
            <person name="Chovatia M."/>
            <person name="Clum A."/>
            <person name="Daum C."/>
            <person name="Haridas S."/>
            <person name="He G."/>
            <person name="LaButti K."/>
            <person name="Lipzen A."/>
            <person name="Mondo S."/>
            <person name="Riley R."/>
            <person name="Salamov A."/>
            <person name="Simmons B.A."/>
            <person name="Magnuson J.K."/>
            <person name="Henrissat B."/>
            <person name="Mortensen U.H."/>
            <person name="Larsen T.O."/>
            <person name="Devries R.P."/>
            <person name="Grigoriev I.V."/>
            <person name="Machida M."/>
            <person name="Baker S.E."/>
            <person name="Andersen M.R."/>
        </authorList>
    </citation>
    <scope>NUCLEOTIDE SEQUENCE [LARGE SCALE GENOMIC DNA]</scope>
    <source>
        <strain evidence="25 26">CBS 151.66</strain>
    </source>
</reference>